<gene>
    <name evidence="1" type="ORF">BCR15_07595</name>
</gene>
<accession>A0A1C0AIJ8</accession>
<dbReference type="Proteomes" id="UP000093501">
    <property type="component" value="Unassembled WGS sequence"/>
</dbReference>
<dbReference type="PANTHER" id="PTHR30543">
    <property type="entry name" value="CHROMATE REDUCTASE"/>
    <property type="match status" value="1"/>
</dbReference>
<protein>
    <submittedName>
        <fullName evidence="1">Uncharacterized protein</fullName>
    </submittedName>
</protein>
<name>A0A1C0AIJ8_9ACTN</name>
<proteinExistence type="predicted"/>
<evidence type="ECO:0000313" key="1">
    <source>
        <dbReference type="EMBL" id="OCL31913.1"/>
    </source>
</evidence>
<dbReference type="GO" id="GO:0016491">
    <property type="term" value="F:oxidoreductase activity"/>
    <property type="evidence" value="ECO:0007669"/>
    <property type="project" value="InterPro"/>
</dbReference>
<dbReference type="Gene3D" id="3.40.50.360">
    <property type="match status" value="1"/>
</dbReference>
<dbReference type="SUPFAM" id="SSF52218">
    <property type="entry name" value="Flavoproteins"/>
    <property type="match status" value="1"/>
</dbReference>
<comment type="caution">
    <text evidence="1">The sequence shown here is derived from an EMBL/GenBank/DDBJ whole genome shotgun (WGS) entry which is preliminary data.</text>
</comment>
<dbReference type="InterPro" id="IPR029039">
    <property type="entry name" value="Flavoprotein-like_sf"/>
</dbReference>
<organism evidence="1 2">
    <name type="scientific">Tessaracoccus lapidicaptus</name>
    <dbReference type="NCBI Taxonomy" id="1427523"/>
    <lineage>
        <taxon>Bacteria</taxon>
        <taxon>Bacillati</taxon>
        <taxon>Actinomycetota</taxon>
        <taxon>Actinomycetes</taxon>
        <taxon>Propionibacteriales</taxon>
        <taxon>Propionibacteriaceae</taxon>
        <taxon>Tessaracoccus</taxon>
    </lineage>
</organism>
<dbReference type="PANTHER" id="PTHR30543:SF21">
    <property type="entry name" value="NAD(P)H-DEPENDENT FMN REDUCTASE LOT6"/>
    <property type="match status" value="1"/>
</dbReference>
<sequence>MNNLAIIVSSTRPQRIGGRVSAWAREILAADWNVTMLDLAEIDLPFLDEDAPAGSGIYTKSHTLAWKAAIDAADAIVVVTPEYNGFFPAPLKNAIDYLYAEWEGKPMALLGYGFGAGQRATTALTQLLQNVKADVVGATGLKFTEDVSMEGEVTAGAAKVAELTALSEKLADAVDSDDAAA</sequence>
<dbReference type="InterPro" id="IPR050712">
    <property type="entry name" value="NAD(P)H-dep_reductase"/>
</dbReference>
<dbReference type="AlphaFoldDB" id="A0A1C0AIJ8"/>
<evidence type="ECO:0000313" key="2">
    <source>
        <dbReference type="Proteomes" id="UP000093501"/>
    </source>
</evidence>
<dbReference type="EMBL" id="MBQD01000024">
    <property type="protein sequence ID" value="OCL31913.1"/>
    <property type="molecule type" value="Genomic_DNA"/>
</dbReference>
<dbReference type="RefSeq" id="WP_068752262.1">
    <property type="nucleotide sequence ID" value="NZ_LR214441.1"/>
</dbReference>
<dbReference type="GO" id="GO:0005829">
    <property type="term" value="C:cytosol"/>
    <property type="evidence" value="ECO:0007669"/>
    <property type="project" value="TreeGrafter"/>
</dbReference>
<keyword evidence="2" id="KW-1185">Reference proteome</keyword>
<dbReference type="InterPro" id="IPR005025">
    <property type="entry name" value="FMN_Rdtase-like_dom"/>
</dbReference>
<reference evidence="2" key="1">
    <citation type="submission" date="2016-07" db="EMBL/GenBank/DDBJ databases">
        <authorList>
            <person name="Florea S."/>
            <person name="Webb J.S."/>
            <person name="Jaromczyk J."/>
            <person name="Schardl C.L."/>
        </authorList>
    </citation>
    <scope>NUCLEOTIDE SEQUENCE [LARGE SCALE GENOMIC DNA]</scope>
    <source>
        <strain evidence="2">IPBSL-7</strain>
    </source>
</reference>
<dbReference type="GO" id="GO:0010181">
    <property type="term" value="F:FMN binding"/>
    <property type="evidence" value="ECO:0007669"/>
    <property type="project" value="TreeGrafter"/>
</dbReference>
<dbReference type="Pfam" id="PF03358">
    <property type="entry name" value="FMN_red"/>
    <property type="match status" value="1"/>
</dbReference>